<sequence>MSKTNMTNSRDQLPASTISLSSNMTLGDDGIKQYTQSGSYRCLNEDSLPYTKTPVFQFKSSSSFGSNRHRSPTNDQQSSPPNHRRATPTRKLGRQNSRLEFEHQIGNDDLDNVGDCVKPTSASRATSPRVCWSGEQKSMDANQLAAGAGTRRKNGSVHSSESGSEANSVTSRRVLAATAFVWLPLCRPTQKVTADSRDTLKKDMYYQEAHKCTRLRYRRNALADPGQMPMTQEMRERIQKEVEHRKTSMARKVSQYFKAIVSDDYEVDLI</sequence>
<reference evidence="2" key="1">
    <citation type="journal article" date="2023" name="Mol. Biol. Evol.">
        <title>Third-Generation Sequencing Reveals the Adaptive Role of the Epigenome in Three Deep-Sea Polychaetes.</title>
        <authorList>
            <person name="Perez M."/>
            <person name="Aroh O."/>
            <person name="Sun Y."/>
            <person name="Lan Y."/>
            <person name="Juniper S.K."/>
            <person name="Young C.R."/>
            <person name="Angers B."/>
            <person name="Qian P.Y."/>
        </authorList>
    </citation>
    <scope>NUCLEOTIDE SEQUENCE</scope>
    <source>
        <strain evidence="2">P08H-3</strain>
    </source>
</reference>
<dbReference type="EMBL" id="JAODUP010000137">
    <property type="protein sequence ID" value="KAK2160273.1"/>
    <property type="molecule type" value="Genomic_DNA"/>
</dbReference>
<name>A0AAD9JXG4_9ANNE</name>
<proteinExistence type="predicted"/>
<evidence type="ECO:0000256" key="1">
    <source>
        <dbReference type="SAM" id="MobiDB-lite"/>
    </source>
</evidence>
<evidence type="ECO:0000313" key="3">
    <source>
        <dbReference type="Proteomes" id="UP001208570"/>
    </source>
</evidence>
<feature type="region of interest" description="Disordered" evidence="1">
    <location>
        <begin position="145"/>
        <end position="170"/>
    </location>
</feature>
<gene>
    <name evidence="2" type="ORF">LSH36_137g07050</name>
</gene>
<dbReference type="AlphaFoldDB" id="A0AAD9JXG4"/>
<keyword evidence="3" id="KW-1185">Reference proteome</keyword>
<feature type="compositionally biased region" description="Polar residues" evidence="1">
    <location>
        <begin position="156"/>
        <end position="170"/>
    </location>
</feature>
<organism evidence="2 3">
    <name type="scientific">Paralvinella palmiformis</name>
    <dbReference type="NCBI Taxonomy" id="53620"/>
    <lineage>
        <taxon>Eukaryota</taxon>
        <taxon>Metazoa</taxon>
        <taxon>Spiralia</taxon>
        <taxon>Lophotrochozoa</taxon>
        <taxon>Annelida</taxon>
        <taxon>Polychaeta</taxon>
        <taxon>Sedentaria</taxon>
        <taxon>Canalipalpata</taxon>
        <taxon>Terebellida</taxon>
        <taxon>Terebelliformia</taxon>
        <taxon>Alvinellidae</taxon>
        <taxon>Paralvinella</taxon>
    </lineage>
</organism>
<evidence type="ECO:0000313" key="2">
    <source>
        <dbReference type="EMBL" id="KAK2160273.1"/>
    </source>
</evidence>
<accession>A0AAD9JXG4</accession>
<feature type="compositionally biased region" description="Basic residues" evidence="1">
    <location>
        <begin position="82"/>
        <end position="93"/>
    </location>
</feature>
<feature type="region of interest" description="Disordered" evidence="1">
    <location>
        <begin position="1"/>
        <end position="26"/>
    </location>
</feature>
<protein>
    <submittedName>
        <fullName evidence="2">Uncharacterized protein</fullName>
    </submittedName>
</protein>
<dbReference type="Proteomes" id="UP001208570">
    <property type="component" value="Unassembled WGS sequence"/>
</dbReference>
<feature type="region of interest" description="Disordered" evidence="1">
    <location>
        <begin position="59"/>
        <end position="96"/>
    </location>
</feature>
<comment type="caution">
    <text evidence="2">The sequence shown here is derived from an EMBL/GenBank/DDBJ whole genome shotgun (WGS) entry which is preliminary data.</text>
</comment>
<feature type="compositionally biased region" description="Polar residues" evidence="1">
    <location>
        <begin position="1"/>
        <end position="25"/>
    </location>
</feature>